<evidence type="ECO:0000313" key="2">
    <source>
        <dbReference type="EMBL" id="MCP8941161.1"/>
    </source>
</evidence>
<dbReference type="RefSeq" id="WP_254746838.1">
    <property type="nucleotide sequence ID" value="NZ_JANCLU010000045.1"/>
</dbReference>
<name>A0ABT1LI26_9HYPH</name>
<organism evidence="2 3">
    <name type="scientific">Alsobacter ponti</name>
    <dbReference type="NCBI Taxonomy" id="2962936"/>
    <lineage>
        <taxon>Bacteria</taxon>
        <taxon>Pseudomonadati</taxon>
        <taxon>Pseudomonadota</taxon>
        <taxon>Alphaproteobacteria</taxon>
        <taxon>Hyphomicrobiales</taxon>
        <taxon>Alsobacteraceae</taxon>
        <taxon>Alsobacter</taxon>
    </lineage>
</organism>
<keyword evidence="1" id="KW-0732">Signal</keyword>
<feature type="signal peptide" evidence="1">
    <location>
        <begin position="1"/>
        <end position="42"/>
    </location>
</feature>
<reference evidence="2 3" key="1">
    <citation type="submission" date="2022-07" db="EMBL/GenBank/DDBJ databases">
        <authorList>
            <person name="Li W.-J."/>
            <person name="Deng Q.-Q."/>
        </authorList>
    </citation>
    <scope>NUCLEOTIDE SEQUENCE [LARGE SCALE GENOMIC DNA]</scope>
    <source>
        <strain evidence="2 3">SYSU M60028</strain>
    </source>
</reference>
<dbReference type="EMBL" id="JANCLU010000045">
    <property type="protein sequence ID" value="MCP8941161.1"/>
    <property type="molecule type" value="Genomic_DNA"/>
</dbReference>
<evidence type="ECO:0000313" key="3">
    <source>
        <dbReference type="Proteomes" id="UP001205890"/>
    </source>
</evidence>
<evidence type="ECO:0000256" key="1">
    <source>
        <dbReference type="SAM" id="SignalP"/>
    </source>
</evidence>
<sequence>MTIAAKNSKRFLLFGVCFQMKVVRIASIAIMASLFVSPAAFAQDLGVVSKEVVQPLPWAEASDSGVGSG</sequence>
<comment type="caution">
    <text evidence="2">The sequence shown here is derived from an EMBL/GenBank/DDBJ whole genome shotgun (WGS) entry which is preliminary data.</text>
</comment>
<dbReference type="Proteomes" id="UP001205890">
    <property type="component" value="Unassembled WGS sequence"/>
</dbReference>
<protein>
    <submittedName>
        <fullName evidence="2">Uncharacterized protein</fullName>
    </submittedName>
</protein>
<accession>A0ABT1LI26</accession>
<feature type="non-terminal residue" evidence="2">
    <location>
        <position position="69"/>
    </location>
</feature>
<proteinExistence type="predicted"/>
<gene>
    <name evidence="2" type="ORF">NK718_21795</name>
</gene>
<keyword evidence="3" id="KW-1185">Reference proteome</keyword>
<feature type="chain" id="PRO_5046074259" evidence="1">
    <location>
        <begin position="43"/>
        <end position="69"/>
    </location>
</feature>